<sequence length="296" mass="32600">MITHWFDIRDERFGALVLPNVHVDVLYEGGRWLEGPVYVPAARHLLFSDVPNDRVLRFDEVTGAVTLFQSPSFFTNGHTLDPAGRVLACEHQNRRVARFEHDGSVTTVADSHDGHRLNSPNDVIVARDGTVWFTDPTYGIATEYEGARIASEIGSNNVYRVGPDGRAEAMITDLVQPNGLALSPDESILYVADSGSRPSRLLAYPLAADGRLGPPRLLREAEAGIYDGFRIDRHGNIWTSAEDGVHCLAADGTLLGRIVLPEVAANVEFGGRFRNRLFICATQRLYAVYLNTTAAR</sequence>
<dbReference type="GO" id="GO:0046872">
    <property type="term" value="F:metal ion binding"/>
    <property type="evidence" value="ECO:0007669"/>
    <property type="project" value="UniProtKB-KW"/>
</dbReference>
<feature type="binding site" evidence="3">
    <location>
        <position position="34"/>
    </location>
    <ligand>
        <name>a divalent metal cation</name>
        <dbReference type="ChEBI" id="CHEBI:60240"/>
    </ligand>
</feature>
<dbReference type="InterPro" id="IPR011042">
    <property type="entry name" value="6-blade_b-propeller_TolB-like"/>
</dbReference>
<keyword evidence="3" id="KW-0862">Zinc</keyword>
<dbReference type="SUPFAM" id="SSF63829">
    <property type="entry name" value="Calcium-dependent phosphotriesterase"/>
    <property type="match status" value="1"/>
</dbReference>
<gene>
    <name evidence="5" type="ORF">SAMN02745157_3358</name>
</gene>
<reference evidence="5 6" key="1">
    <citation type="submission" date="2016-11" db="EMBL/GenBank/DDBJ databases">
        <authorList>
            <person name="Jaros S."/>
            <person name="Januszkiewicz K."/>
            <person name="Wedrychowicz H."/>
        </authorList>
    </citation>
    <scope>NUCLEOTIDE SEQUENCE [LARGE SCALE GENOMIC DNA]</scope>
    <source>
        <strain evidence="5 6">DSM 19436</strain>
    </source>
</reference>
<feature type="binding site" evidence="3">
    <location>
        <position position="227"/>
    </location>
    <ligand>
        <name>a divalent metal cation</name>
        <dbReference type="ChEBI" id="CHEBI:60240"/>
    </ligand>
</feature>
<dbReference type="AlphaFoldDB" id="A0A1M5GCJ4"/>
<evidence type="ECO:0000256" key="2">
    <source>
        <dbReference type="PIRSR" id="PIRSR605511-1"/>
    </source>
</evidence>
<keyword evidence="6" id="KW-1185">Reference proteome</keyword>
<dbReference type="OrthoDB" id="241638at2"/>
<dbReference type="GO" id="GO:0016787">
    <property type="term" value="F:hydrolase activity"/>
    <property type="evidence" value="ECO:0007669"/>
    <property type="project" value="UniProtKB-KW"/>
</dbReference>
<evidence type="ECO:0000259" key="4">
    <source>
        <dbReference type="Pfam" id="PF08450"/>
    </source>
</evidence>
<dbReference type="Gene3D" id="2.120.10.30">
    <property type="entry name" value="TolB, C-terminal domain"/>
    <property type="match status" value="1"/>
</dbReference>
<dbReference type="PRINTS" id="PR01790">
    <property type="entry name" value="SMP30FAMILY"/>
</dbReference>
<dbReference type="PANTHER" id="PTHR47572">
    <property type="entry name" value="LIPOPROTEIN-RELATED"/>
    <property type="match status" value="1"/>
</dbReference>
<dbReference type="PANTHER" id="PTHR47572:SF4">
    <property type="entry name" value="LACTONASE DRP35"/>
    <property type="match status" value="1"/>
</dbReference>
<dbReference type="InterPro" id="IPR051262">
    <property type="entry name" value="SMP-30/CGR1_Lactonase"/>
</dbReference>
<dbReference type="InterPro" id="IPR005511">
    <property type="entry name" value="SMP-30"/>
</dbReference>
<evidence type="ECO:0000256" key="3">
    <source>
        <dbReference type="PIRSR" id="PIRSR605511-2"/>
    </source>
</evidence>
<dbReference type="EMBL" id="FQUP01000003">
    <property type="protein sequence ID" value="SHG01453.1"/>
    <property type="molecule type" value="Genomic_DNA"/>
</dbReference>
<feature type="domain" description="SMP-30/Gluconolactonase/LRE-like region" evidence="4">
    <location>
        <begin position="34"/>
        <end position="281"/>
    </location>
</feature>
<keyword evidence="3" id="KW-0479">Metal-binding</keyword>
<evidence type="ECO:0000313" key="6">
    <source>
        <dbReference type="Proteomes" id="UP000184485"/>
    </source>
</evidence>
<feature type="active site" description="Proton donor/acceptor" evidence="2">
    <location>
        <position position="227"/>
    </location>
</feature>
<feature type="binding site" evidence="3">
    <location>
        <position position="178"/>
    </location>
    <ligand>
        <name>a divalent metal cation</name>
        <dbReference type="ChEBI" id="CHEBI:60240"/>
    </ligand>
</feature>
<comment type="cofactor">
    <cofactor evidence="3">
        <name>Zn(2+)</name>
        <dbReference type="ChEBI" id="CHEBI:29105"/>
    </cofactor>
    <text evidence="3">Binds 1 divalent metal cation per subunit.</text>
</comment>
<evidence type="ECO:0000313" key="5">
    <source>
        <dbReference type="EMBL" id="SHG01453.1"/>
    </source>
</evidence>
<proteinExistence type="predicted"/>
<accession>A0A1M5GCJ4</accession>
<dbReference type="STRING" id="1122133.SAMN02745157_3358"/>
<dbReference type="Proteomes" id="UP000184485">
    <property type="component" value="Unassembled WGS sequence"/>
</dbReference>
<name>A0A1M5GCJ4_9HYPH</name>
<keyword evidence="1" id="KW-0378">Hydrolase</keyword>
<protein>
    <submittedName>
        <fullName evidence="5">Gluconolactonase</fullName>
    </submittedName>
</protein>
<feature type="binding site" evidence="3">
    <location>
        <position position="121"/>
    </location>
    <ligand>
        <name>substrate</name>
    </ligand>
</feature>
<dbReference type="Pfam" id="PF08450">
    <property type="entry name" value="SGL"/>
    <property type="match status" value="1"/>
</dbReference>
<evidence type="ECO:0000256" key="1">
    <source>
        <dbReference type="ARBA" id="ARBA00022801"/>
    </source>
</evidence>
<organism evidence="5 6">
    <name type="scientific">Kaistia soli DSM 19436</name>
    <dbReference type="NCBI Taxonomy" id="1122133"/>
    <lineage>
        <taxon>Bacteria</taxon>
        <taxon>Pseudomonadati</taxon>
        <taxon>Pseudomonadota</taxon>
        <taxon>Alphaproteobacteria</taxon>
        <taxon>Hyphomicrobiales</taxon>
        <taxon>Kaistiaceae</taxon>
        <taxon>Kaistia</taxon>
    </lineage>
</organism>
<dbReference type="InterPro" id="IPR013658">
    <property type="entry name" value="SGL"/>
</dbReference>
<dbReference type="RefSeq" id="WP_073054886.1">
    <property type="nucleotide sequence ID" value="NZ_FQUP01000003.1"/>
</dbReference>